<dbReference type="CDD" id="cd18787">
    <property type="entry name" value="SF2_C_DEAD"/>
    <property type="match status" value="1"/>
</dbReference>
<dbReference type="GO" id="GO:0003724">
    <property type="term" value="F:RNA helicase activity"/>
    <property type="evidence" value="ECO:0007669"/>
    <property type="project" value="UniProtKB-EC"/>
</dbReference>
<dbReference type="GO" id="GO:0016787">
    <property type="term" value="F:hydrolase activity"/>
    <property type="evidence" value="ECO:0007669"/>
    <property type="project" value="UniProtKB-KW"/>
</dbReference>
<feature type="compositionally biased region" description="Gly residues" evidence="11">
    <location>
        <begin position="428"/>
        <end position="454"/>
    </location>
</feature>
<feature type="domain" description="Helicase C-terminal" evidence="13">
    <location>
        <begin position="235"/>
        <end position="381"/>
    </location>
</feature>
<dbReference type="RefSeq" id="WP_407050985.1">
    <property type="nucleotide sequence ID" value="NZ_CP158568.1"/>
</dbReference>
<evidence type="ECO:0000259" key="14">
    <source>
        <dbReference type="PROSITE" id="PS51195"/>
    </source>
</evidence>
<evidence type="ECO:0000259" key="13">
    <source>
        <dbReference type="PROSITE" id="PS51194"/>
    </source>
</evidence>
<evidence type="ECO:0000256" key="11">
    <source>
        <dbReference type="SAM" id="MobiDB-lite"/>
    </source>
</evidence>
<feature type="region of interest" description="Disordered" evidence="11">
    <location>
        <begin position="388"/>
        <end position="578"/>
    </location>
</feature>
<proteinExistence type="inferred from homology"/>
<dbReference type="InterPro" id="IPR001650">
    <property type="entry name" value="Helicase_C-like"/>
</dbReference>
<dbReference type="InterPro" id="IPR014001">
    <property type="entry name" value="Helicase_ATP-bd"/>
</dbReference>
<dbReference type="CDD" id="cd00268">
    <property type="entry name" value="DEADc"/>
    <property type="match status" value="1"/>
</dbReference>
<accession>A0AAU7XCV8</accession>
<comment type="similarity">
    <text evidence="7">Belongs to the DEAD box helicase family.</text>
</comment>
<feature type="compositionally biased region" description="Basic and acidic residues" evidence="11">
    <location>
        <begin position="497"/>
        <end position="559"/>
    </location>
</feature>
<dbReference type="GO" id="GO:0042255">
    <property type="term" value="P:ribosome assembly"/>
    <property type="evidence" value="ECO:0007669"/>
    <property type="project" value="UniProtKB-ARBA"/>
</dbReference>
<dbReference type="InterPro" id="IPR011545">
    <property type="entry name" value="DEAD/DEAH_box_helicase_dom"/>
</dbReference>
<dbReference type="Gene3D" id="3.40.50.300">
    <property type="entry name" value="P-loop containing nucleotide triphosphate hydrolases"/>
    <property type="match status" value="2"/>
</dbReference>
<evidence type="ECO:0000256" key="3">
    <source>
        <dbReference type="ARBA" id="ARBA00022741"/>
    </source>
</evidence>
<dbReference type="EC" id="3.6.4.13" evidence="1"/>
<evidence type="ECO:0000256" key="1">
    <source>
        <dbReference type="ARBA" id="ARBA00012552"/>
    </source>
</evidence>
<evidence type="ECO:0000256" key="4">
    <source>
        <dbReference type="ARBA" id="ARBA00022801"/>
    </source>
</evidence>
<dbReference type="PROSITE" id="PS51194">
    <property type="entry name" value="HELICASE_CTER"/>
    <property type="match status" value="1"/>
</dbReference>
<dbReference type="FunFam" id="3.40.50.300:FF:000108">
    <property type="entry name" value="ATP-dependent RNA helicase RhlE"/>
    <property type="match status" value="1"/>
</dbReference>
<dbReference type="KEGG" id="mflg:ABS361_06485"/>
<protein>
    <recommendedName>
        <fullName evidence="9">DEAD-box ATP-dependent RNA helicase RhpA</fullName>
        <ecNumber evidence="1">3.6.4.13</ecNumber>
    </recommendedName>
</protein>
<dbReference type="GO" id="GO:0005829">
    <property type="term" value="C:cytosol"/>
    <property type="evidence" value="ECO:0007669"/>
    <property type="project" value="TreeGrafter"/>
</dbReference>
<keyword evidence="6" id="KW-0067">ATP-binding</keyword>
<dbReference type="GO" id="GO:0003676">
    <property type="term" value="F:nucleic acid binding"/>
    <property type="evidence" value="ECO:0007669"/>
    <property type="project" value="InterPro"/>
</dbReference>
<feature type="compositionally biased region" description="Basic and acidic residues" evidence="11">
    <location>
        <begin position="457"/>
        <end position="469"/>
    </location>
</feature>
<organism evidence="15">
    <name type="scientific">Methyloraptor flagellatus</name>
    <dbReference type="NCBI Taxonomy" id="3162530"/>
    <lineage>
        <taxon>Bacteria</taxon>
        <taxon>Pseudomonadati</taxon>
        <taxon>Pseudomonadota</taxon>
        <taxon>Alphaproteobacteria</taxon>
        <taxon>Hyphomicrobiales</taxon>
        <taxon>Ancalomicrobiaceae</taxon>
        <taxon>Methyloraptor</taxon>
    </lineage>
</organism>
<keyword evidence="5 15" id="KW-0347">Helicase</keyword>
<evidence type="ECO:0000256" key="8">
    <source>
        <dbReference type="ARBA" id="ARBA00047984"/>
    </source>
</evidence>
<gene>
    <name evidence="15" type="ORF">ABS361_06485</name>
</gene>
<keyword evidence="2" id="KW-0963">Cytoplasm</keyword>
<dbReference type="GO" id="GO:0009266">
    <property type="term" value="P:response to temperature stimulus"/>
    <property type="evidence" value="ECO:0007669"/>
    <property type="project" value="UniProtKB-ARBA"/>
</dbReference>
<evidence type="ECO:0000256" key="5">
    <source>
        <dbReference type="ARBA" id="ARBA00022806"/>
    </source>
</evidence>
<dbReference type="SUPFAM" id="SSF52540">
    <property type="entry name" value="P-loop containing nucleoside triphosphate hydrolases"/>
    <property type="match status" value="1"/>
</dbReference>
<evidence type="ECO:0000256" key="6">
    <source>
        <dbReference type="ARBA" id="ARBA00022840"/>
    </source>
</evidence>
<dbReference type="AlphaFoldDB" id="A0AAU7XCV8"/>
<feature type="short sequence motif" description="Q motif" evidence="10">
    <location>
        <begin position="2"/>
        <end position="30"/>
    </location>
</feature>
<dbReference type="InterPro" id="IPR027417">
    <property type="entry name" value="P-loop_NTPase"/>
</dbReference>
<evidence type="ECO:0000256" key="7">
    <source>
        <dbReference type="ARBA" id="ARBA00038437"/>
    </source>
</evidence>
<dbReference type="InterPro" id="IPR050079">
    <property type="entry name" value="DEAD_box_RNA_helicase"/>
</dbReference>
<keyword evidence="4" id="KW-0378">Hydrolase</keyword>
<dbReference type="GO" id="GO:0005524">
    <property type="term" value="F:ATP binding"/>
    <property type="evidence" value="ECO:0007669"/>
    <property type="project" value="UniProtKB-KW"/>
</dbReference>
<evidence type="ECO:0000256" key="9">
    <source>
        <dbReference type="ARBA" id="ARBA00074363"/>
    </source>
</evidence>
<evidence type="ECO:0000256" key="2">
    <source>
        <dbReference type="ARBA" id="ARBA00022490"/>
    </source>
</evidence>
<dbReference type="InterPro" id="IPR044742">
    <property type="entry name" value="DEAD/DEAH_RhlB"/>
</dbReference>
<dbReference type="PANTHER" id="PTHR47959:SF13">
    <property type="entry name" value="ATP-DEPENDENT RNA HELICASE RHLE"/>
    <property type="match status" value="1"/>
</dbReference>
<feature type="domain" description="DEAD-box RNA helicase Q" evidence="14">
    <location>
        <begin position="2"/>
        <end position="30"/>
    </location>
</feature>
<dbReference type="SMART" id="SM00487">
    <property type="entry name" value="DEXDc"/>
    <property type="match status" value="1"/>
</dbReference>
<dbReference type="Pfam" id="PF00270">
    <property type="entry name" value="DEAD"/>
    <property type="match status" value="1"/>
</dbReference>
<evidence type="ECO:0000313" key="15">
    <source>
        <dbReference type="EMBL" id="XBY45890.1"/>
    </source>
</evidence>
<evidence type="ECO:0000256" key="10">
    <source>
        <dbReference type="PROSITE-ProRule" id="PRU00552"/>
    </source>
</evidence>
<feature type="domain" description="Helicase ATP-binding" evidence="12">
    <location>
        <begin position="33"/>
        <end position="208"/>
    </location>
</feature>
<sequence>MTDFESLGLAEPILKALATEGYTTPTPIQAKAIPEVLQGRDICGIAQTGTGKTAAFALPIIDRLAREPKRAGPRRVRVLVLSPTRELANQIADSFNTYGRNLRLSVAVVVGGVPIGKQERRLSGGIDILVATPGRLLDLVERSAVFLGDTEVLVLDEADQMLDLGFIHALRRIATLVPKKRQTLFFSATMPGPIASLADTFLTNPVKVAVAPVSSTAERVDQSVIFVETARKQPLLETILRNVDMQRVIVFTRTKHGADRVVKHLDRAGIESAAIHGNKSQGQRERALGAFKTGHCRILVATDIAARGIDVDGVTHVVNFDLPNVPESYVHRIGRTARAGASGEAVSFCNGEERSFLKQIERLTRRPIPVRPMPEGVATAAAFRSEHAAQDRLEEENAERNRDHGHGRPEQVGRNRRPSHGDERGHGGRGPSRGNGGGFGGQGRGNGGGFGGQGRGRRAEPREDGRDVHPAFAPASARDFAGNGQANEGRGGWSPHADARPSHEERTREARPARAERPHGERPHGDRAQAGRPEHRNRDHAGGKPAGERKSDRPARGPRDGQSLPNFVKGGEGRGHRR</sequence>
<dbReference type="InterPro" id="IPR014014">
    <property type="entry name" value="RNA_helicase_DEAD_Q_motif"/>
</dbReference>
<reference evidence="15" key="1">
    <citation type="submission" date="2024-06" db="EMBL/GenBank/DDBJ databases">
        <title>Methylostella associata gen. nov., sp. nov., a novel Ancalomicrobiaceae-affiliated facultatively methylotrophic bacteria that feed on methanotrophs of the genus Methylococcus.</title>
        <authorList>
            <person name="Saltykova V."/>
            <person name="Danilova O.V."/>
            <person name="Oshkin I.Y."/>
            <person name="Belova S.E."/>
            <person name="Pimenov N.V."/>
            <person name="Dedysh S.N."/>
        </authorList>
    </citation>
    <scope>NUCLEOTIDE SEQUENCE</scope>
    <source>
        <strain evidence="15">S20</strain>
    </source>
</reference>
<dbReference type="PROSITE" id="PS51195">
    <property type="entry name" value="Q_MOTIF"/>
    <property type="match status" value="1"/>
</dbReference>
<dbReference type="SMART" id="SM00490">
    <property type="entry name" value="HELICc"/>
    <property type="match status" value="1"/>
</dbReference>
<feature type="compositionally biased region" description="Basic and acidic residues" evidence="11">
    <location>
        <begin position="398"/>
        <end position="426"/>
    </location>
</feature>
<comment type="catalytic activity">
    <reaction evidence="8">
        <text>ATP + H2O = ADP + phosphate + H(+)</text>
        <dbReference type="Rhea" id="RHEA:13065"/>
        <dbReference type="ChEBI" id="CHEBI:15377"/>
        <dbReference type="ChEBI" id="CHEBI:15378"/>
        <dbReference type="ChEBI" id="CHEBI:30616"/>
        <dbReference type="ChEBI" id="CHEBI:43474"/>
        <dbReference type="ChEBI" id="CHEBI:456216"/>
        <dbReference type="EC" id="3.6.4.13"/>
    </reaction>
</comment>
<dbReference type="EMBL" id="CP158568">
    <property type="protein sequence ID" value="XBY45890.1"/>
    <property type="molecule type" value="Genomic_DNA"/>
</dbReference>
<evidence type="ECO:0000259" key="12">
    <source>
        <dbReference type="PROSITE" id="PS51192"/>
    </source>
</evidence>
<keyword evidence="3" id="KW-0547">Nucleotide-binding</keyword>
<name>A0AAU7XCV8_9HYPH</name>
<dbReference type="Pfam" id="PF00271">
    <property type="entry name" value="Helicase_C"/>
    <property type="match status" value="1"/>
</dbReference>
<dbReference type="PANTHER" id="PTHR47959">
    <property type="entry name" value="ATP-DEPENDENT RNA HELICASE RHLE-RELATED"/>
    <property type="match status" value="1"/>
</dbReference>
<dbReference type="PROSITE" id="PS51192">
    <property type="entry name" value="HELICASE_ATP_BIND_1"/>
    <property type="match status" value="1"/>
</dbReference>